<dbReference type="Pfam" id="PF19407">
    <property type="entry name" value="DUF5979"/>
    <property type="match status" value="2"/>
</dbReference>
<feature type="domain" description="DUF5979" evidence="1">
    <location>
        <begin position="148"/>
        <end position="237"/>
    </location>
</feature>
<dbReference type="Proteomes" id="UP000502035">
    <property type="component" value="Chromosome"/>
</dbReference>
<reference evidence="2 3" key="1">
    <citation type="submission" date="2020-03" db="EMBL/GenBank/DDBJ databases">
        <title>Nocardioides sp. nov., isolated from fish.</title>
        <authorList>
            <person name="Hyun D.-W."/>
            <person name="Bae J.-W."/>
        </authorList>
    </citation>
    <scope>NUCLEOTIDE SEQUENCE [LARGE SCALE GENOMIC DNA]</scope>
    <source>
        <strain evidence="2 3">HDW12A</strain>
    </source>
</reference>
<proteinExistence type="predicted"/>
<evidence type="ECO:0000259" key="1">
    <source>
        <dbReference type="Pfam" id="PF19407"/>
    </source>
</evidence>
<keyword evidence="3" id="KW-1185">Reference proteome</keyword>
<evidence type="ECO:0000313" key="2">
    <source>
        <dbReference type="EMBL" id="QIK75188.1"/>
    </source>
</evidence>
<accession>A0A6G7YEX0</accession>
<organism evidence="2 3">
    <name type="scientific">Nocardioides piscis</name>
    <dbReference type="NCBI Taxonomy" id="2714938"/>
    <lineage>
        <taxon>Bacteria</taxon>
        <taxon>Bacillati</taxon>
        <taxon>Actinomycetota</taxon>
        <taxon>Actinomycetes</taxon>
        <taxon>Propionibacteriales</taxon>
        <taxon>Nocardioidaceae</taxon>
        <taxon>Nocardioides</taxon>
    </lineage>
</organism>
<protein>
    <recommendedName>
        <fullName evidence="1">DUF5979 domain-containing protein</fullName>
    </recommendedName>
</protein>
<dbReference type="Gene3D" id="2.60.40.1140">
    <property type="entry name" value="Collagen-binding surface protein Cna, B-type domain"/>
    <property type="match status" value="1"/>
</dbReference>
<evidence type="ECO:0000313" key="3">
    <source>
        <dbReference type="Proteomes" id="UP000502035"/>
    </source>
</evidence>
<dbReference type="EMBL" id="CP049866">
    <property type="protein sequence ID" value="QIK75188.1"/>
    <property type="molecule type" value="Genomic_DNA"/>
</dbReference>
<dbReference type="InterPro" id="IPR046022">
    <property type="entry name" value="DUF5979"/>
</dbReference>
<name>A0A6G7YEX0_9ACTN</name>
<dbReference type="KEGG" id="npi:G7071_06890"/>
<feature type="domain" description="DUF5979" evidence="1">
    <location>
        <begin position="59"/>
        <end position="141"/>
    </location>
</feature>
<dbReference type="AlphaFoldDB" id="A0A6G7YEX0"/>
<sequence length="344" mass="34920">MSITTLGEGDPVATSVDVPTGLLCTVTEGAHSGWTVDDASQDASPGETVSFTNTRYGSLQITKIANGAPAGTTFTISYDCTDGTNGTVNLGGGQSSTINDIVAGSSCSVTEGDQPLYDVQIETSPATIVAGQTVTVTVTNTRKTTSLTINKTAVGGTGTFTFDVSCTGGGESFTRNGVSITVSTDGATASATVTGVPTGLSCLVTERVPSGWSVDRATSNATAGGSVSFTNTLQPAPVVVAPAPEVEGVQESGRATGRLSTSCQGTVRVTMRNGTSSAVTYKVVVAKKVTRVRVKAESTRRYTTTGPNRSVAKLMLGSKVLAKKRVPGSCAVPEVLPATGLRQS</sequence>
<gene>
    <name evidence="2" type="ORF">G7071_06890</name>
</gene>